<evidence type="ECO:0000256" key="1">
    <source>
        <dbReference type="ARBA" id="ARBA00023122"/>
    </source>
</evidence>
<protein>
    <recommendedName>
        <fullName evidence="3">CBS domain-containing protein</fullName>
    </recommendedName>
</protein>
<dbReference type="InterPro" id="IPR046342">
    <property type="entry name" value="CBS_dom_sf"/>
</dbReference>
<accession>A0A7R9YF14</accession>
<feature type="domain" description="CBS" evidence="3">
    <location>
        <begin position="66"/>
        <end position="123"/>
    </location>
</feature>
<dbReference type="InterPro" id="IPR051257">
    <property type="entry name" value="Diverse_CBS-Domain"/>
</dbReference>
<dbReference type="PANTHER" id="PTHR43080:SF2">
    <property type="entry name" value="CBS DOMAIN-CONTAINING PROTEIN"/>
    <property type="match status" value="1"/>
</dbReference>
<proteinExistence type="predicted"/>
<sequence length="206" mass="22136">MIRAVGSTARRIGSAGAARGSWVAVRGMATSGDLPPPAHEHSARIRPAEVGLGETAQHMFDIGGVFTNKPITMGPDATVYEALQLFVANNTDAVMIVNENQEVLGILSQRDYVRKVALLGKSSKATPTKDIMTTRANLLAAKQGDSLQKCMRLMLARDVRHLPVIADDEKLTGLLSIKDLIKCSMEQKDSMIKGLSKKALGSLNPE</sequence>
<dbReference type="InterPro" id="IPR000644">
    <property type="entry name" value="CBS_dom"/>
</dbReference>
<dbReference type="CDD" id="cd04623">
    <property type="entry name" value="CBS_pair_bac_euk"/>
    <property type="match status" value="1"/>
</dbReference>
<evidence type="ECO:0000313" key="4">
    <source>
        <dbReference type="EMBL" id="CAD8264265.1"/>
    </source>
</evidence>
<dbReference type="InterPro" id="IPR044725">
    <property type="entry name" value="CBSX3_CBS_dom"/>
</dbReference>
<feature type="domain" description="CBS" evidence="3">
    <location>
        <begin position="132"/>
        <end position="190"/>
    </location>
</feature>
<dbReference type="PANTHER" id="PTHR43080">
    <property type="entry name" value="CBS DOMAIN-CONTAINING PROTEIN CBSX3, MITOCHONDRIAL"/>
    <property type="match status" value="1"/>
</dbReference>
<keyword evidence="1 2" id="KW-0129">CBS domain</keyword>
<dbReference type="PROSITE" id="PS51371">
    <property type="entry name" value="CBS"/>
    <property type="match status" value="2"/>
</dbReference>
<dbReference type="SMART" id="SM00116">
    <property type="entry name" value="CBS"/>
    <property type="match status" value="2"/>
</dbReference>
<dbReference type="AlphaFoldDB" id="A0A7R9YF14"/>
<evidence type="ECO:0000256" key="2">
    <source>
        <dbReference type="PROSITE-ProRule" id="PRU00703"/>
    </source>
</evidence>
<evidence type="ECO:0000259" key="3">
    <source>
        <dbReference type="PROSITE" id="PS51371"/>
    </source>
</evidence>
<dbReference type="EMBL" id="HBEA01018120">
    <property type="protein sequence ID" value="CAD8264265.1"/>
    <property type="molecule type" value="Transcribed_RNA"/>
</dbReference>
<name>A0A7R9YF14_9STRA</name>
<dbReference type="Pfam" id="PF00571">
    <property type="entry name" value="CBS"/>
    <property type="match status" value="2"/>
</dbReference>
<dbReference type="SUPFAM" id="SSF54631">
    <property type="entry name" value="CBS-domain pair"/>
    <property type="match status" value="1"/>
</dbReference>
<dbReference type="Gene3D" id="3.10.580.10">
    <property type="entry name" value="CBS-domain"/>
    <property type="match status" value="1"/>
</dbReference>
<organism evidence="4">
    <name type="scientific">Pinguiococcus pyrenoidosus</name>
    <dbReference type="NCBI Taxonomy" id="172671"/>
    <lineage>
        <taxon>Eukaryota</taxon>
        <taxon>Sar</taxon>
        <taxon>Stramenopiles</taxon>
        <taxon>Ochrophyta</taxon>
        <taxon>Pinguiophyceae</taxon>
        <taxon>Pinguiochrysidales</taxon>
        <taxon>Pinguiochrysidaceae</taxon>
        <taxon>Pinguiococcus</taxon>
    </lineage>
</organism>
<gene>
    <name evidence="4" type="ORF">PPYR1160_LOCUS13768</name>
</gene>
<reference evidence="4" key="1">
    <citation type="submission" date="2021-01" db="EMBL/GenBank/DDBJ databases">
        <authorList>
            <person name="Corre E."/>
            <person name="Pelletier E."/>
            <person name="Niang G."/>
            <person name="Scheremetjew M."/>
            <person name="Finn R."/>
            <person name="Kale V."/>
            <person name="Holt S."/>
            <person name="Cochrane G."/>
            <person name="Meng A."/>
            <person name="Brown T."/>
            <person name="Cohen L."/>
        </authorList>
    </citation>
    <scope>NUCLEOTIDE SEQUENCE</scope>
    <source>
        <strain evidence="4">CCMP2078</strain>
    </source>
</reference>